<organism evidence="1 2">
    <name type="scientific">Stephania japonica</name>
    <dbReference type="NCBI Taxonomy" id="461633"/>
    <lineage>
        <taxon>Eukaryota</taxon>
        <taxon>Viridiplantae</taxon>
        <taxon>Streptophyta</taxon>
        <taxon>Embryophyta</taxon>
        <taxon>Tracheophyta</taxon>
        <taxon>Spermatophyta</taxon>
        <taxon>Magnoliopsida</taxon>
        <taxon>Ranunculales</taxon>
        <taxon>Menispermaceae</taxon>
        <taxon>Menispermoideae</taxon>
        <taxon>Cissampelideae</taxon>
        <taxon>Stephania</taxon>
    </lineage>
</organism>
<proteinExistence type="predicted"/>
<name>A0AAP0HTJ1_9MAGN</name>
<accession>A0AAP0HTJ1</accession>
<keyword evidence="2" id="KW-1185">Reference proteome</keyword>
<protein>
    <submittedName>
        <fullName evidence="1">Uncharacterized protein</fullName>
    </submittedName>
</protein>
<sequence length="53" mass="6116">MVNKEGENVGDIENPKRNVLPSSLKRKKYHCLADLIMMSCVRINIESLKEHFS</sequence>
<evidence type="ECO:0000313" key="1">
    <source>
        <dbReference type="EMBL" id="KAK9097439.1"/>
    </source>
</evidence>
<dbReference type="Proteomes" id="UP001417504">
    <property type="component" value="Unassembled WGS sequence"/>
</dbReference>
<dbReference type="EMBL" id="JBBNAE010000009">
    <property type="protein sequence ID" value="KAK9097439.1"/>
    <property type="molecule type" value="Genomic_DNA"/>
</dbReference>
<evidence type="ECO:0000313" key="2">
    <source>
        <dbReference type="Proteomes" id="UP001417504"/>
    </source>
</evidence>
<reference evidence="1 2" key="1">
    <citation type="submission" date="2024-01" db="EMBL/GenBank/DDBJ databases">
        <title>Genome assemblies of Stephania.</title>
        <authorList>
            <person name="Yang L."/>
        </authorList>
    </citation>
    <scope>NUCLEOTIDE SEQUENCE [LARGE SCALE GENOMIC DNA]</scope>
    <source>
        <strain evidence="1">QJT</strain>
        <tissue evidence="1">Leaf</tissue>
    </source>
</reference>
<gene>
    <name evidence="1" type="ORF">Sjap_022936</name>
</gene>
<comment type="caution">
    <text evidence="1">The sequence shown here is derived from an EMBL/GenBank/DDBJ whole genome shotgun (WGS) entry which is preliminary data.</text>
</comment>
<dbReference type="AlphaFoldDB" id="A0AAP0HTJ1"/>